<organism evidence="10 11">
    <name type="scientific">Teichococcus oryzae</name>
    <dbReference type="NCBI Taxonomy" id="1608942"/>
    <lineage>
        <taxon>Bacteria</taxon>
        <taxon>Pseudomonadati</taxon>
        <taxon>Pseudomonadota</taxon>
        <taxon>Alphaproteobacteria</taxon>
        <taxon>Acetobacterales</taxon>
        <taxon>Roseomonadaceae</taxon>
        <taxon>Roseomonas</taxon>
    </lineage>
</organism>
<feature type="transmembrane region" description="Helical" evidence="9">
    <location>
        <begin position="50"/>
        <end position="74"/>
    </location>
</feature>
<evidence type="ECO:0000313" key="10">
    <source>
        <dbReference type="EMBL" id="KAA2213938.1"/>
    </source>
</evidence>
<proteinExistence type="inferred from homology"/>
<dbReference type="GO" id="GO:0005886">
    <property type="term" value="C:plasma membrane"/>
    <property type="evidence" value="ECO:0007669"/>
    <property type="project" value="UniProtKB-SubCell"/>
</dbReference>
<evidence type="ECO:0000256" key="1">
    <source>
        <dbReference type="ARBA" id="ARBA00004429"/>
    </source>
</evidence>
<accession>A0A5B2TJ42</accession>
<evidence type="ECO:0000256" key="5">
    <source>
        <dbReference type="ARBA" id="ARBA00022692"/>
    </source>
</evidence>
<comment type="caution">
    <text evidence="10">The sequence shown here is derived from an EMBL/GenBank/DDBJ whole genome shotgun (WGS) entry which is preliminary data.</text>
</comment>
<evidence type="ECO:0000256" key="4">
    <source>
        <dbReference type="ARBA" id="ARBA00022519"/>
    </source>
</evidence>
<feature type="transmembrane region" description="Helical" evidence="9">
    <location>
        <begin position="86"/>
        <end position="107"/>
    </location>
</feature>
<comment type="similarity">
    <text evidence="8">Belongs to the TsuA/YedE (TC 9.B.102) family.</text>
</comment>
<evidence type="ECO:0000256" key="6">
    <source>
        <dbReference type="ARBA" id="ARBA00022989"/>
    </source>
</evidence>
<keyword evidence="7 9" id="KW-0472">Membrane</keyword>
<feature type="transmembrane region" description="Helical" evidence="9">
    <location>
        <begin position="195"/>
        <end position="212"/>
    </location>
</feature>
<keyword evidence="4" id="KW-0997">Cell inner membrane</keyword>
<dbReference type="AlphaFoldDB" id="A0A5B2TJ42"/>
<feature type="transmembrane region" description="Helical" evidence="9">
    <location>
        <begin position="307"/>
        <end position="327"/>
    </location>
</feature>
<keyword evidence="3" id="KW-1003">Cell membrane</keyword>
<feature type="transmembrane region" description="Helical" evidence="9">
    <location>
        <begin position="113"/>
        <end position="132"/>
    </location>
</feature>
<feature type="transmembrane region" description="Helical" evidence="9">
    <location>
        <begin position="239"/>
        <end position="259"/>
    </location>
</feature>
<dbReference type="PANTHER" id="PTHR30574">
    <property type="entry name" value="INNER MEMBRANE PROTEIN YEDE"/>
    <property type="match status" value="1"/>
</dbReference>
<evidence type="ECO:0000256" key="7">
    <source>
        <dbReference type="ARBA" id="ARBA00023136"/>
    </source>
</evidence>
<dbReference type="InterPro" id="IPR007272">
    <property type="entry name" value="Sulf_transp_TsuA/YedE"/>
</dbReference>
<feature type="transmembrane region" description="Helical" evidence="9">
    <location>
        <begin position="339"/>
        <end position="357"/>
    </location>
</feature>
<feature type="transmembrane region" description="Helical" evidence="9">
    <location>
        <begin position="153"/>
        <end position="175"/>
    </location>
</feature>
<keyword evidence="2" id="KW-0813">Transport</keyword>
<gene>
    <name evidence="10" type="ORF">F0Q34_07785</name>
</gene>
<evidence type="ECO:0000256" key="2">
    <source>
        <dbReference type="ARBA" id="ARBA00022448"/>
    </source>
</evidence>
<keyword evidence="11" id="KW-1185">Reference proteome</keyword>
<keyword evidence="6 9" id="KW-1133">Transmembrane helix</keyword>
<dbReference type="Pfam" id="PF04143">
    <property type="entry name" value="Sulf_transp"/>
    <property type="match status" value="1"/>
</dbReference>
<keyword evidence="5 9" id="KW-0812">Transmembrane</keyword>
<dbReference type="Proteomes" id="UP000322110">
    <property type="component" value="Unassembled WGS sequence"/>
</dbReference>
<reference evidence="10 11" key="1">
    <citation type="journal article" date="2015" name="Int. J. Syst. Evol. Microbiol.">
        <title>Roseomonas oryzae sp. nov., isolated from paddy rhizosphere soil.</title>
        <authorList>
            <person name="Ramaprasad E.V."/>
            <person name="Sasikala Ch."/>
            <person name="Ramana Ch.V."/>
        </authorList>
    </citation>
    <scope>NUCLEOTIDE SEQUENCE [LARGE SCALE GENOMIC DNA]</scope>
    <source>
        <strain evidence="10 11">KCTC 42542</strain>
    </source>
</reference>
<evidence type="ECO:0000313" key="11">
    <source>
        <dbReference type="Proteomes" id="UP000322110"/>
    </source>
</evidence>
<evidence type="ECO:0000256" key="3">
    <source>
        <dbReference type="ARBA" id="ARBA00022475"/>
    </source>
</evidence>
<name>A0A5B2TJ42_9PROT</name>
<dbReference type="EMBL" id="VUKA01000002">
    <property type="protein sequence ID" value="KAA2213938.1"/>
    <property type="molecule type" value="Genomic_DNA"/>
</dbReference>
<dbReference type="OrthoDB" id="9794165at2"/>
<dbReference type="PANTHER" id="PTHR30574:SF1">
    <property type="entry name" value="SULPHUR TRANSPORT DOMAIN-CONTAINING PROTEIN"/>
    <property type="match status" value="1"/>
</dbReference>
<evidence type="ECO:0000256" key="9">
    <source>
        <dbReference type="SAM" id="Phobius"/>
    </source>
</evidence>
<evidence type="ECO:0000256" key="8">
    <source>
        <dbReference type="ARBA" id="ARBA00035655"/>
    </source>
</evidence>
<comment type="subcellular location">
    <subcellularLocation>
        <location evidence="1">Cell inner membrane</location>
        <topology evidence="1">Multi-pass membrane protein</topology>
    </subcellularLocation>
</comment>
<sequence>MSASTLAGAPAGPRPPSMQNTVVAGALLLLLGGMVWLGQAVDGRQAALYLLGGALGLVLYHAAFGFTSAWRVFIADRRGEGLRAQMVMLAIAVLLFFPVLSAGSLWGQPVQGFVSPVGVGMIFGAFIFGLGMQMGGGCASGTLYTAGGGSVRMVLTLGAFILGSTLGAAHLHWWAALPHLPPISVVQSWGVVPALMANLAAFAAIAGLTVLLERRRHGRLVTAPHPARRGMGRLLQGPWPILAGAVALALLNFATLALAGRPWGITSAFALWGSKMAMALGFDAANWPFWSSAPQQAALHGSVLNDITSVMDIGIIVGALLAAALAGRYAPKFRVPLRSAVAAVLGGVLLGYGARLAYGCNIGAYFSGIASGSLHGWVWMVAAFFGNVLGTFARPFFGLEVERVPRQTGC</sequence>
<feature type="transmembrane region" description="Helical" evidence="9">
    <location>
        <begin position="377"/>
        <end position="397"/>
    </location>
</feature>
<protein>
    <submittedName>
        <fullName evidence="10">YeeE/YedE family protein</fullName>
    </submittedName>
</protein>